<dbReference type="Proteomes" id="UP000294847">
    <property type="component" value="Chromosome 7"/>
</dbReference>
<evidence type="ECO:0000256" key="1">
    <source>
        <dbReference type="SAM" id="SignalP"/>
    </source>
</evidence>
<gene>
    <name evidence="2" type="ORF">PoMZ_13715</name>
</gene>
<feature type="signal peptide" evidence="1">
    <location>
        <begin position="1"/>
        <end position="23"/>
    </location>
</feature>
<keyword evidence="1" id="KW-0732">Signal</keyword>
<reference evidence="2 3" key="1">
    <citation type="journal article" date="2019" name="Mol. Biol. Evol.">
        <title>Blast fungal genomes show frequent chromosomal changes, gene gains and losses, and effector gene turnover.</title>
        <authorList>
            <person name="Gomez Luciano L.B."/>
            <person name="Jason Tsai I."/>
            <person name="Chuma I."/>
            <person name="Tosa Y."/>
            <person name="Chen Y.H."/>
            <person name="Li J.Y."/>
            <person name="Li M.Y."/>
            <person name="Jade Lu M.Y."/>
            <person name="Nakayashiki H."/>
            <person name="Li W.H."/>
        </authorList>
    </citation>
    <scope>NUCLEOTIDE SEQUENCE [LARGE SCALE GENOMIC DNA]</scope>
    <source>
        <strain evidence="2">MZ5-1-6</strain>
    </source>
</reference>
<evidence type="ECO:0000313" key="2">
    <source>
        <dbReference type="EMBL" id="QBZ66730.1"/>
    </source>
</evidence>
<feature type="chain" id="PRO_5020928294" description="Secreted protein" evidence="1">
    <location>
        <begin position="24"/>
        <end position="66"/>
    </location>
</feature>
<protein>
    <recommendedName>
        <fullName evidence="4">Secreted protein</fullName>
    </recommendedName>
</protein>
<evidence type="ECO:0000313" key="3">
    <source>
        <dbReference type="Proteomes" id="UP000294847"/>
    </source>
</evidence>
<dbReference type="AlphaFoldDB" id="A0A4P7NW27"/>
<proteinExistence type="predicted"/>
<accession>A0A4P7NW27</accession>
<sequence>MGCGPRLLFIQLLQSATFPICYSEFLRPILEDRVRGGRSALHNHALDEASSPSCGLNGHKDGALIW</sequence>
<organism evidence="2 3">
    <name type="scientific">Pyricularia oryzae</name>
    <name type="common">Rice blast fungus</name>
    <name type="synonym">Magnaporthe oryzae</name>
    <dbReference type="NCBI Taxonomy" id="318829"/>
    <lineage>
        <taxon>Eukaryota</taxon>
        <taxon>Fungi</taxon>
        <taxon>Dikarya</taxon>
        <taxon>Ascomycota</taxon>
        <taxon>Pezizomycotina</taxon>
        <taxon>Sordariomycetes</taxon>
        <taxon>Sordariomycetidae</taxon>
        <taxon>Magnaporthales</taxon>
        <taxon>Pyriculariaceae</taxon>
        <taxon>Pyricularia</taxon>
    </lineage>
</organism>
<evidence type="ECO:0008006" key="4">
    <source>
        <dbReference type="Google" id="ProtNLM"/>
    </source>
</evidence>
<dbReference type="EMBL" id="CP034210">
    <property type="protein sequence ID" value="QBZ66730.1"/>
    <property type="molecule type" value="Genomic_DNA"/>
</dbReference>
<name>A0A4P7NW27_PYROR</name>